<feature type="compositionally biased region" description="Basic and acidic residues" evidence="3">
    <location>
        <begin position="1026"/>
        <end position="1037"/>
    </location>
</feature>
<dbReference type="PROSITE" id="PS50088">
    <property type="entry name" value="ANK_REPEAT"/>
    <property type="match status" value="2"/>
</dbReference>
<dbReference type="AlphaFoldDB" id="A0AAV7JYU6"/>
<keyword evidence="2" id="KW-0040">ANK repeat</keyword>
<dbReference type="InterPro" id="IPR002110">
    <property type="entry name" value="Ankyrin_rpt"/>
</dbReference>
<protein>
    <submittedName>
        <fullName evidence="6">Cortactin-binding protein 2-like</fullName>
    </submittedName>
</protein>
<feature type="domain" description="CortBP2/NAV1-like AAA+ ATPase lid" evidence="5">
    <location>
        <begin position="819"/>
        <end position="898"/>
    </location>
</feature>
<dbReference type="Proteomes" id="UP001165289">
    <property type="component" value="Unassembled WGS sequence"/>
</dbReference>
<keyword evidence="7" id="KW-1185">Reference proteome</keyword>
<dbReference type="InterPro" id="IPR036770">
    <property type="entry name" value="Ankyrin_rpt-contain_sf"/>
</dbReference>
<evidence type="ECO:0000313" key="6">
    <source>
        <dbReference type="EMBL" id="KAI6654057.1"/>
    </source>
</evidence>
<evidence type="ECO:0000259" key="5">
    <source>
        <dbReference type="Pfam" id="PF25408"/>
    </source>
</evidence>
<dbReference type="GO" id="GO:0005524">
    <property type="term" value="F:ATP binding"/>
    <property type="evidence" value="ECO:0007669"/>
    <property type="project" value="InterPro"/>
</dbReference>
<dbReference type="SUPFAM" id="SSF52540">
    <property type="entry name" value="P-loop containing nucleoside triphosphate hydrolases"/>
    <property type="match status" value="1"/>
</dbReference>
<reference evidence="6 7" key="1">
    <citation type="journal article" date="2023" name="BMC Biol.">
        <title>The compact genome of the sponge Oopsacas minuta (Hexactinellida) is lacking key metazoan core genes.</title>
        <authorList>
            <person name="Santini S."/>
            <person name="Schenkelaars Q."/>
            <person name="Jourda C."/>
            <person name="Duchesne M."/>
            <person name="Belahbib H."/>
            <person name="Rocher C."/>
            <person name="Selva M."/>
            <person name="Riesgo A."/>
            <person name="Vervoort M."/>
            <person name="Leys S.P."/>
            <person name="Kodjabachian L."/>
            <person name="Le Bivic A."/>
            <person name="Borchiellini C."/>
            <person name="Claverie J.M."/>
            <person name="Renard E."/>
        </authorList>
    </citation>
    <scope>NUCLEOTIDE SEQUENCE [LARGE SCALE GENOMIC DNA]</scope>
    <source>
        <strain evidence="6">SPO-2</strain>
    </source>
</reference>
<dbReference type="InterPro" id="IPR057568">
    <property type="entry name" value="CortBP2_NAV1-like_AAA_lid"/>
</dbReference>
<proteinExistence type="predicted"/>
<gene>
    <name evidence="6" type="ORF">LOD99_2904</name>
</gene>
<feature type="repeat" description="ANK" evidence="2">
    <location>
        <begin position="235"/>
        <end position="267"/>
    </location>
</feature>
<name>A0AAV7JYU6_9METZ</name>
<dbReference type="SMART" id="SM00248">
    <property type="entry name" value="ANK"/>
    <property type="match status" value="6"/>
</dbReference>
<feature type="region of interest" description="Disordered" evidence="3">
    <location>
        <begin position="1020"/>
        <end position="1116"/>
    </location>
</feature>
<dbReference type="Pfam" id="PF25408">
    <property type="entry name" value="AAA_lid_NAV1"/>
    <property type="match status" value="1"/>
</dbReference>
<dbReference type="SUPFAM" id="SSF48403">
    <property type="entry name" value="Ankyrin repeat"/>
    <property type="match status" value="1"/>
</dbReference>
<dbReference type="InterPro" id="IPR027417">
    <property type="entry name" value="P-loop_NTPase"/>
</dbReference>
<feature type="domain" description="ATPase dynein-related AAA" evidence="4">
    <location>
        <begin position="627"/>
        <end position="738"/>
    </location>
</feature>
<dbReference type="Pfam" id="PF07728">
    <property type="entry name" value="AAA_5"/>
    <property type="match status" value="1"/>
</dbReference>
<dbReference type="EMBL" id="JAKMXF010000233">
    <property type="protein sequence ID" value="KAI6654057.1"/>
    <property type="molecule type" value="Genomic_DNA"/>
</dbReference>
<dbReference type="InterPro" id="IPR011704">
    <property type="entry name" value="ATPase_dyneun-rel_AAA"/>
</dbReference>
<feature type="compositionally biased region" description="Basic and acidic residues" evidence="3">
    <location>
        <begin position="1083"/>
        <end position="1096"/>
    </location>
</feature>
<evidence type="ECO:0000313" key="7">
    <source>
        <dbReference type="Proteomes" id="UP001165289"/>
    </source>
</evidence>
<dbReference type="PROSITE" id="PS50297">
    <property type="entry name" value="ANK_REP_REGION"/>
    <property type="match status" value="1"/>
</dbReference>
<evidence type="ECO:0000256" key="2">
    <source>
        <dbReference type="PROSITE-ProRule" id="PRU00023"/>
    </source>
</evidence>
<sequence>MSYETSDLEELLEQRGHALQDVQRIVAQTSALLTLSTSDKVSIATSTQPPTLDEFVSQVISILNQHRSALPEALSVITDFVPTPLATGNGRDDNTDTDNQLAKSVFQGLDSEIIDMLSKVDLEGARNDIISALHGDDLATFAGLALKHPMLVTEMDGLGGTLLHVVLELQNQTKKSQAGSNLLPFIRVLLQNGADPNVLSSEGTAPIHLAATTGQVSILREMIRYGGKIELKDRVGRTPLYISTLQGKLECVRACLDAGGDPMIPNKSGCTCVHAAVLRDRLNELRCLLEYVQANWNSKQVYQLLNAQDRDGRTAAHMAASCNLTSVVEELCRCQGLLDLSIRDRWQQTPWDTATPETRLLLNSMEAKRVVVHIATSADSPASPHHDQDPNHVEKLFAVGVIEVQNELTWKDFDLLVGQILEKHCYDLASSYNMLKERDITALRYVKPSEAAIANSINIKTKKGRLQLNRRNSAPNIRDAQLEQQQQLNIPILTEKYWDLSFSAESKKRQAAAQEILAHYFTSEVQLGLDQSSIGSYTLGRYSWSPDKYPQISVTKTVYQILENELRNLYVEGTSLDSKSQSHSLTLNMVVRLKGSEEGKLDQLAYESLTPITKLESYIDLVLDIKNVIISGALGCGKTLLAEYMAECLKQQFMYNGKNAQVYTVCLHPSFKREDLLELLIETGCILQMTSDSTAQAISRNKSVQDITPIIVLDNLDQVNITEVIGELLTSLEFRGLACPQWNSGFTNSSQVKFPPGEYFLRTDSYFIATLSRSGWSGLSQIVRDSFSHIQCSVFDEPVSGLLNRFLMRSVISQNGGVVVKNNDLFSSLQWISEVWYLYNCYLQKYQLAELQIGPRHFFSCPTESEDWAAIYRWLATLWNHKIAPFIEDQLLLKTAMYSSPNVPSSDMVIGSLIQNALVSTCPLAIGHFHEFYSSLKTVKPQTLAPIDPAELGSTVSLFTQTSSSSQSGVTYNRPGGGRFSLLEQSYQYRSNTLPKKLHPKPQGTTSPDQAQILRLQQIRSQSVSLHDRSKKKEEKKPKKSGLFRRKPSKDNRPDLISVPQMMNPEIEDPETSLPTSTIRPQSYDKEIRIRSHSTEELSPSKYHHAGPSQVMQSEI</sequence>
<feature type="compositionally biased region" description="Basic residues" evidence="3">
    <location>
        <begin position="1038"/>
        <end position="1048"/>
    </location>
</feature>
<feature type="repeat" description="ANK" evidence="2">
    <location>
        <begin position="202"/>
        <end position="234"/>
    </location>
</feature>
<evidence type="ECO:0000256" key="3">
    <source>
        <dbReference type="SAM" id="MobiDB-lite"/>
    </source>
</evidence>
<dbReference type="Gene3D" id="3.40.50.300">
    <property type="entry name" value="P-loop containing nucleotide triphosphate hydrolases"/>
    <property type="match status" value="1"/>
</dbReference>
<keyword evidence="1" id="KW-0175">Coiled coil</keyword>
<dbReference type="InterPro" id="IPR039041">
    <property type="entry name" value="Nav/unc-53"/>
</dbReference>
<evidence type="ECO:0000259" key="4">
    <source>
        <dbReference type="Pfam" id="PF07728"/>
    </source>
</evidence>
<comment type="caution">
    <text evidence="6">The sequence shown here is derived from an EMBL/GenBank/DDBJ whole genome shotgun (WGS) entry which is preliminary data.</text>
</comment>
<accession>A0AAV7JYU6</accession>
<organism evidence="6 7">
    <name type="scientific">Oopsacas minuta</name>
    <dbReference type="NCBI Taxonomy" id="111878"/>
    <lineage>
        <taxon>Eukaryota</taxon>
        <taxon>Metazoa</taxon>
        <taxon>Porifera</taxon>
        <taxon>Hexactinellida</taxon>
        <taxon>Hexasterophora</taxon>
        <taxon>Lyssacinosida</taxon>
        <taxon>Leucopsacidae</taxon>
        <taxon>Oopsacas</taxon>
    </lineage>
</organism>
<dbReference type="PANTHER" id="PTHR12784">
    <property type="entry name" value="STEERIN"/>
    <property type="match status" value="1"/>
</dbReference>
<dbReference type="Pfam" id="PF12796">
    <property type="entry name" value="Ank_2"/>
    <property type="match status" value="1"/>
</dbReference>
<evidence type="ECO:0000256" key="1">
    <source>
        <dbReference type="ARBA" id="ARBA00023054"/>
    </source>
</evidence>
<dbReference type="Gene3D" id="1.25.40.20">
    <property type="entry name" value="Ankyrin repeat-containing domain"/>
    <property type="match status" value="1"/>
</dbReference>
<dbReference type="PANTHER" id="PTHR12784:SF28">
    <property type="entry name" value="PROTEIN SICKIE"/>
    <property type="match status" value="1"/>
</dbReference>
<dbReference type="GO" id="GO:0016887">
    <property type="term" value="F:ATP hydrolysis activity"/>
    <property type="evidence" value="ECO:0007669"/>
    <property type="project" value="InterPro"/>
</dbReference>